<evidence type="ECO:0000313" key="3">
    <source>
        <dbReference type="Proteomes" id="UP001148018"/>
    </source>
</evidence>
<dbReference type="OrthoDB" id="775972at2759"/>
<dbReference type="Proteomes" id="UP001148018">
    <property type="component" value="Unassembled WGS sequence"/>
</dbReference>
<feature type="compositionally biased region" description="Basic and acidic residues" evidence="1">
    <location>
        <begin position="194"/>
        <end position="208"/>
    </location>
</feature>
<sequence length="265" mass="29883">MIAPEGVVTVSVKMNKQRAKLPLYVIKGSSPPLFGREWLREIQIDWREIKTVRVETIERVLQRHNEVFKKELGTLKGIVAAIALKPHHQPWFCQARNVPYALRPKVEDLLKPNVASIVEKAQKAQCARQRMHAKARTFQVGNKVLLRDYGRGEKWSSGVVSAETGPVLYTVDVGSSMHWRRHADQMLTRDAELEVPRERETVSSHVPKDLPVFENTVPEPSNLPPPDPVGVQSSHGTPEVTNTPPPETGKRYPSRVGKEPFSFCP</sequence>
<dbReference type="InterPro" id="IPR050951">
    <property type="entry name" value="Retrovirus_Pol_polyprotein"/>
</dbReference>
<gene>
    <name evidence="2" type="ORF">NHX12_005705</name>
</gene>
<feature type="region of interest" description="Disordered" evidence="1">
    <location>
        <begin position="194"/>
        <end position="265"/>
    </location>
</feature>
<dbReference type="AlphaFoldDB" id="A0A9Q0DR54"/>
<protein>
    <submittedName>
        <fullName evidence="2">Uncharacterized protein</fullName>
    </submittedName>
</protein>
<organism evidence="2 3">
    <name type="scientific">Muraenolepis orangiensis</name>
    <name type="common">Patagonian moray cod</name>
    <dbReference type="NCBI Taxonomy" id="630683"/>
    <lineage>
        <taxon>Eukaryota</taxon>
        <taxon>Metazoa</taxon>
        <taxon>Chordata</taxon>
        <taxon>Craniata</taxon>
        <taxon>Vertebrata</taxon>
        <taxon>Euteleostomi</taxon>
        <taxon>Actinopterygii</taxon>
        <taxon>Neopterygii</taxon>
        <taxon>Teleostei</taxon>
        <taxon>Neoteleostei</taxon>
        <taxon>Acanthomorphata</taxon>
        <taxon>Zeiogadaria</taxon>
        <taxon>Gadariae</taxon>
        <taxon>Gadiformes</taxon>
        <taxon>Muraenolepidoidei</taxon>
        <taxon>Muraenolepididae</taxon>
        <taxon>Muraenolepis</taxon>
    </lineage>
</organism>
<dbReference type="EMBL" id="JANIIK010000112">
    <property type="protein sequence ID" value="KAJ3593370.1"/>
    <property type="molecule type" value="Genomic_DNA"/>
</dbReference>
<evidence type="ECO:0000313" key="2">
    <source>
        <dbReference type="EMBL" id="KAJ3593370.1"/>
    </source>
</evidence>
<dbReference type="PANTHER" id="PTHR37984:SF13">
    <property type="entry name" value="RIBONUCLEASE H"/>
    <property type="match status" value="1"/>
</dbReference>
<accession>A0A9Q0DR54</accession>
<evidence type="ECO:0000256" key="1">
    <source>
        <dbReference type="SAM" id="MobiDB-lite"/>
    </source>
</evidence>
<dbReference type="PANTHER" id="PTHR37984">
    <property type="entry name" value="PROTEIN CBG26694"/>
    <property type="match status" value="1"/>
</dbReference>
<proteinExistence type="predicted"/>
<keyword evidence="3" id="KW-1185">Reference proteome</keyword>
<reference evidence="2" key="1">
    <citation type="submission" date="2022-07" db="EMBL/GenBank/DDBJ databases">
        <title>Chromosome-level genome of Muraenolepis orangiensis.</title>
        <authorList>
            <person name="Kim J."/>
        </authorList>
    </citation>
    <scope>NUCLEOTIDE SEQUENCE</scope>
    <source>
        <strain evidence="2">KU_S4_2022</strain>
        <tissue evidence="2">Muscle</tissue>
    </source>
</reference>
<name>A0A9Q0DR54_9TELE</name>
<comment type="caution">
    <text evidence="2">The sequence shown here is derived from an EMBL/GenBank/DDBJ whole genome shotgun (WGS) entry which is preliminary data.</text>
</comment>